<dbReference type="EMBL" id="ML210413">
    <property type="protein sequence ID" value="TFK18310.1"/>
    <property type="molecule type" value="Genomic_DNA"/>
</dbReference>
<feature type="compositionally biased region" description="Basic residues" evidence="1">
    <location>
        <begin position="17"/>
        <end position="35"/>
    </location>
</feature>
<reference evidence="2 3" key="1">
    <citation type="journal article" date="2019" name="Nat. Ecol. Evol.">
        <title>Megaphylogeny resolves global patterns of mushroom evolution.</title>
        <authorList>
            <person name="Varga T."/>
            <person name="Krizsan K."/>
            <person name="Foldi C."/>
            <person name="Dima B."/>
            <person name="Sanchez-Garcia M."/>
            <person name="Sanchez-Ramirez S."/>
            <person name="Szollosi G.J."/>
            <person name="Szarkandi J.G."/>
            <person name="Papp V."/>
            <person name="Albert L."/>
            <person name="Andreopoulos W."/>
            <person name="Angelini C."/>
            <person name="Antonin V."/>
            <person name="Barry K.W."/>
            <person name="Bougher N.L."/>
            <person name="Buchanan P."/>
            <person name="Buyck B."/>
            <person name="Bense V."/>
            <person name="Catcheside P."/>
            <person name="Chovatia M."/>
            <person name="Cooper J."/>
            <person name="Damon W."/>
            <person name="Desjardin D."/>
            <person name="Finy P."/>
            <person name="Geml J."/>
            <person name="Haridas S."/>
            <person name="Hughes K."/>
            <person name="Justo A."/>
            <person name="Karasinski D."/>
            <person name="Kautmanova I."/>
            <person name="Kiss B."/>
            <person name="Kocsube S."/>
            <person name="Kotiranta H."/>
            <person name="LaButti K.M."/>
            <person name="Lechner B.E."/>
            <person name="Liimatainen K."/>
            <person name="Lipzen A."/>
            <person name="Lukacs Z."/>
            <person name="Mihaltcheva S."/>
            <person name="Morgado L.N."/>
            <person name="Niskanen T."/>
            <person name="Noordeloos M.E."/>
            <person name="Ohm R.A."/>
            <person name="Ortiz-Santana B."/>
            <person name="Ovrebo C."/>
            <person name="Racz N."/>
            <person name="Riley R."/>
            <person name="Savchenko A."/>
            <person name="Shiryaev A."/>
            <person name="Soop K."/>
            <person name="Spirin V."/>
            <person name="Szebenyi C."/>
            <person name="Tomsovsky M."/>
            <person name="Tulloss R.E."/>
            <person name="Uehling J."/>
            <person name="Grigoriev I.V."/>
            <person name="Vagvolgyi C."/>
            <person name="Papp T."/>
            <person name="Martin F.M."/>
            <person name="Miettinen O."/>
            <person name="Hibbett D.S."/>
            <person name="Nagy L.G."/>
        </authorList>
    </citation>
    <scope>NUCLEOTIDE SEQUENCE [LARGE SCALE GENOMIC DNA]</scope>
    <source>
        <strain evidence="2 3">CBS 121175</strain>
    </source>
</reference>
<accession>A0A5C3KE74</accession>
<name>A0A5C3KE74_COPMA</name>
<proteinExistence type="predicted"/>
<keyword evidence="3" id="KW-1185">Reference proteome</keyword>
<feature type="region of interest" description="Disordered" evidence="1">
    <location>
        <begin position="1"/>
        <end position="70"/>
    </location>
</feature>
<feature type="region of interest" description="Disordered" evidence="1">
    <location>
        <begin position="116"/>
        <end position="142"/>
    </location>
</feature>
<dbReference type="Proteomes" id="UP000307440">
    <property type="component" value="Unassembled WGS sequence"/>
</dbReference>
<evidence type="ECO:0000256" key="1">
    <source>
        <dbReference type="SAM" id="MobiDB-lite"/>
    </source>
</evidence>
<sequence length="142" mass="15651">MTVSTGNEHAAAELQKRSNKHRARQIQRKERRKPQQRYIVVENKLDFSNRAASGPVPNVTPMKSRSGLDRRFLGGGATTTVAGVPAQEIQPTQTTSNFIIPQAPSPLNINRLQAQADAERQAALHAQHHRSRSSAGQREVKG</sequence>
<evidence type="ECO:0000313" key="2">
    <source>
        <dbReference type="EMBL" id="TFK18310.1"/>
    </source>
</evidence>
<organism evidence="2 3">
    <name type="scientific">Coprinopsis marcescibilis</name>
    <name type="common">Agaric fungus</name>
    <name type="synonym">Psathyrella marcescibilis</name>
    <dbReference type="NCBI Taxonomy" id="230819"/>
    <lineage>
        <taxon>Eukaryota</taxon>
        <taxon>Fungi</taxon>
        <taxon>Dikarya</taxon>
        <taxon>Basidiomycota</taxon>
        <taxon>Agaricomycotina</taxon>
        <taxon>Agaricomycetes</taxon>
        <taxon>Agaricomycetidae</taxon>
        <taxon>Agaricales</taxon>
        <taxon>Agaricineae</taxon>
        <taxon>Psathyrellaceae</taxon>
        <taxon>Coprinopsis</taxon>
    </lineage>
</organism>
<protein>
    <submittedName>
        <fullName evidence="2">Uncharacterized protein</fullName>
    </submittedName>
</protein>
<dbReference type="AlphaFoldDB" id="A0A5C3KE74"/>
<gene>
    <name evidence="2" type="ORF">FA15DRAFT_709990</name>
</gene>
<evidence type="ECO:0000313" key="3">
    <source>
        <dbReference type="Proteomes" id="UP000307440"/>
    </source>
</evidence>